<feature type="domain" description="DUF2087" evidence="1">
    <location>
        <begin position="15"/>
        <end position="83"/>
    </location>
</feature>
<proteinExistence type="predicted"/>
<evidence type="ECO:0000313" key="2">
    <source>
        <dbReference type="EMBL" id="QEA44173.1"/>
    </source>
</evidence>
<evidence type="ECO:0000313" key="3">
    <source>
        <dbReference type="Proteomes" id="UP000321298"/>
    </source>
</evidence>
<dbReference type="EMBL" id="CP042387">
    <property type="protein sequence ID" value="QEA44173.1"/>
    <property type="molecule type" value="Genomic_DNA"/>
</dbReference>
<protein>
    <submittedName>
        <fullName evidence="2">DUF2087 domain-containing protein</fullName>
    </submittedName>
</protein>
<accession>A0AAP9EC61</accession>
<dbReference type="AlphaFoldDB" id="A0AAP9EC61"/>
<reference evidence="2 3" key="1">
    <citation type="submission" date="2019-06" db="EMBL/GenBank/DDBJ databases">
        <title>Genome analyses of bacteria isolated from kimchi.</title>
        <authorList>
            <person name="Lee S."/>
            <person name="Ahn S."/>
            <person name="Roh S."/>
        </authorList>
    </citation>
    <scope>NUCLEOTIDE SEQUENCE [LARGE SCALE GENOMIC DNA]</scope>
    <source>
        <strain evidence="2 3">CBA3625</strain>
    </source>
</reference>
<dbReference type="RefSeq" id="WP_010004893.1">
    <property type="nucleotide sequence ID" value="NZ_CAUSCP010000006.1"/>
</dbReference>
<dbReference type="Pfam" id="PF09860">
    <property type="entry name" value="DUF2087"/>
    <property type="match status" value="1"/>
</dbReference>
<name>A0AAP9EC61_LEULA</name>
<keyword evidence="3" id="KW-1185">Reference proteome</keyword>
<gene>
    <name evidence="2" type="ORF">FGL83_05630</name>
</gene>
<organism evidence="2 3">
    <name type="scientific">Leuconostoc lactis</name>
    <dbReference type="NCBI Taxonomy" id="1246"/>
    <lineage>
        <taxon>Bacteria</taxon>
        <taxon>Bacillati</taxon>
        <taxon>Bacillota</taxon>
        <taxon>Bacilli</taxon>
        <taxon>Lactobacillales</taxon>
        <taxon>Lactobacillaceae</taxon>
        <taxon>Leuconostoc</taxon>
    </lineage>
</organism>
<sequence length="93" mass="10855">MTQGITAYLNDDGVLIQWPAKYHKKRDVIAYLASKFDSDKTYDEQDVNLVLRRWSDYADYPLLRRALVDFGLLTRDAYGRTYQLSSEVNSLEN</sequence>
<dbReference type="InterPro" id="IPR018656">
    <property type="entry name" value="DUF2087"/>
</dbReference>
<dbReference type="Proteomes" id="UP000321298">
    <property type="component" value="Chromosome"/>
</dbReference>
<dbReference type="GeneID" id="66531669"/>
<evidence type="ECO:0000259" key="1">
    <source>
        <dbReference type="Pfam" id="PF09860"/>
    </source>
</evidence>